<sequence length="80" mass="9425">MTPKRIPTRSGKPMFRYYLKTLIDKDDFDAIQPFITLARANLDLACECLRHYATCRSKKERQEILDSIPGHIEYVMNRGY</sequence>
<comment type="caution">
    <text evidence="1">The sequence shown here is derived from an EMBL/GenBank/DDBJ whole genome shotgun (WGS) entry which is preliminary data.</text>
</comment>
<evidence type="ECO:0000313" key="2">
    <source>
        <dbReference type="Proteomes" id="UP000284267"/>
    </source>
</evidence>
<reference evidence="1 2" key="1">
    <citation type="submission" date="2018-08" db="EMBL/GenBank/DDBJ databases">
        <title>A genome reference for cultivated species of the human gut microbiota.</title>
        <authorList>
            <person name="Zou Y."/>
            <person name="Xue W."/>
            <person name="Luo G."/>
        </authorList>
    </citation>
    <scope>NUCLEOTIDE SEQUENCE [LARGE SCALE GENOMIC DNA]</scope>
    <source>
        <strain evidence="1 2">AF39-4</strain>
    </source>
</reference>
<dbReference type="EMBL" id="QROE01000001">
    <property type="protein sequence ID" value="RHK97984.1"/>
    <property type="molecule type" value="Genomic_DNA"/>
</dbReference>
<dbReference type="Proteomes" id="UP000284267">
    <property type="component" value="Unassembled WGS sequence"/>
</dbReference>
<gene>
    <name evidence="1" type="ORF">DW040_01370</name>
</gene>
<evidence type="ECO:0000313" key="1">
    <source>
        <dbReference type="EMBL" id="RHK97984.1"/>
    </source>
</evidence>
<dbReference type="AlphaFoldDB" id="A0A415HUR2"/>
<organism evidence="1 2">
    <name type="scientific">Blautia obeum</name>
    <dbReference type="NCBI Taxonomy" id="40520"/>
    <lineage>
        <taxon>Bacteria</taxon>
        <taxon>Bacillati</taxon>
        <taxon>Bacillota</taxon>
        <taxon>Clostridia</taxon>
        <taxon>Lachnospirales</taxon>
        <taxon>Lachnospiraceae</taxon>
        <taxon>Blautia</taxon>
    </lineage>
</organism>
<accession>A0A415HUR2</accession>
<protein>
    <recommendedName>
        <fullName evidence="3">Transposase</fullName>
    </recommendedName>
</protein>
<evidence type="ECO:0008006" key="3">
    <source>
        <dbReference type="Google" id="ProtNLM"/>
    </source>
</evidence>
<proteinExistence type="predicted"/>
<dbReference type="RefSeq" id="WP_118367381.1">
    <property type="nucleotide sequence ID" value="NZ_CABJDZ010000001.1"/>
</dbReference>
<name>A0A415HUR2_9FIRM</name>